<comment type="similarity">
    <text evidence="1">Belongs to the aspartyl/asparaginyl beta-hydroxylase family.</text>
</comment>
<dbReference type="Proteomes" id="UP000281028">
    <property type="component" value="Unassembled WGS sequence"/>
</dbReference>
<dbReference type="InterPro" id="IPR007803">
    <property type="entry name" value="Asp/Arg/Pro-Hydrxlase"/>
</dbReference>
<organism evidence="5 6">
    <name type="scientific">Chitinophaga solisilvae</name>
    <dbReference type="NCBI Taxonomy" id="1233460"/>
    <lineage>
        <taxon>Bacteria</taxon>
        <taxon>Pseudomonadati</taxon>
        <taxon>Bacteroidota</taxon>
        <taxon>Chitinophagia</taxon>
        <taxon>Chitinophagales</taxon>
        <taxon>Chitinophagaceae</taxon>
        <taxon>Chitinophaga</taxon>
    </lineage>
</organism>
<dbReference type="InterPro" id="IPR051821">
    <property type="entry name" value="Asp/Asn_beta-hydroxylase"/>
</dbReference>
<dbReference type="AlphaFoldDB" id="A0A433WFP5"/>
<keyword evidence="2" id="KW-0223">Dioxygenase</keyword>
<sequence length="179" mass="21411">MNDYKEFYDVKHEIFDYVLENTEVFYQESAEIYRNNFFLDWYNKHIFNQGWQVLGLRYEGNNFINEVVKKHCAGLYTLLTKYDEYIYSIAYSSLKPGTIIYPHFDRMRPHNVLRSHLGLHIPAGECGIKINNIERGWKKGELMIFDDSYTHEAWNKTDETRIVLLVDLHRDMILQETAV</sequence>
<reference evidence="5" key="1">
    <citation type="submission" date="2020-05" db="EMBL/GenBank/DDBJ databases">
        <title>Chitinophaga laudate sp. nov., isolated from a tropical peat swamp.</title>
        <authorList>
            <person name="Goh C.B.S."/>
            <person name="Lee M.S."/>
            <person name="Parimannan S."/>
            <person name="Pasbakhsh P."/>
            <person name="Yule C.M."/>
            <person name="Rajandas H."/>
            <person name="Loke S."/>
            <person name="Croft L."/>
            <person name="Tan J.B.L."/>
        </authorList>
    </citation>
    <scope>NUCLEOTIDE SEQUENCE</scope>
    <source>
        <strain evidence="5">Mgbs1</strain>
    </source>
</reference>
<name>A0A433WFP5_9BACT</name>
<evidence type="ECO:0000313" key="5">
    <source>
        <dbReference type="EMBL" id="NSL87183.1"/>
    </source>
</evidence>
<protein>
    <submittedName>
        <fullName evidence="5">Aspartyl/asparaginyl beta-hydroxylase domain-containing protein</fullName>
    </submittedName>
</protein>
<keyword evidence="6" id="KW-1185">Reference proteome</keyword>
<dbReference type="OrthoDB" id="21665at2"/>
<comment type="caution">
    <text evidence="5">The sequence shown here is derived from an EMBL/GenBank/DDBJ whole genome shotgun (WGS) entry which is preliminary data.</text>
</comment>
<proteinExistence type="inferred from homology"/>
<accession>A0A433WFP5</accession>
<evidence type="ECO:0000259" key="4">
    <source>
        <dbReference type="Pfam" id="PF05118"/>
    </source>
</evidence>
<dbReference type="SUPFAM" id="SSF51197">
    <property type="entry name" value="Clavaminate synthase-like"/>
    <property type="match status" value="1"/>
</dbReference>
<dbReference type="InterPro" id="IPR027443">
    <property type="entry name" value="IPNS-like_sf"/>
</dbReference>
<evidence type="ECO:0000256" key="2">
    <source>
        <dbReference type="ARBA" id="ARBA00022964"/>
    </source>
</evidence>
<evidence type="ECO:0000256" key="3">
    <source>
        <dbReference type="ARBA" id="ARBA00023002"/>
    </source>
</evidence>
<dbReference type="RefSeq" id="WP_127040882.1">
    <property type="nucleotide sequence ID" value="NZ_JAABOK010000004.1"/>
</dbReference>
<dbReference type="PANTHER" id="PTHR46332">
    <property type="entry name" value="ASPARTATE BETA-HYDROXYLASE DOMAIN-CONTAINING PROTEIN 2"/>
    <property type="match status" value="1"/>
</dbReference>
<dbReference type="PANTHER" id="PTHR46332:SF5">
    <property type="entry name" value="ASPARTATE BETA-HYDROXYLASE DOMAIN CONTAINING 2"/>
    <property type="match status" value="1"/>
</dbReference>
<evidence type="ECO:0000256" key="1">
    <source>
        <dbReference type="ARBA" id="ARBA00007730"/>
    </source>
</evidence>
<gene>
    <name evidence="5" type="ORF">ECE50_010100</name>
</gene>
<dbReference type="Gene3D" id="2.60.120.330">
    <property type="entry name" value="B-lactam Antibiotic, Isopenicillin N Synthase, Chain"/>
    <property type="match status" value="1"/>
</dbReference>
<dbReference type="Pfam" id="PF05118">
    <property type="entry name" value="Asp_Arg_Hydrox"/>
    <property type="match status" value="1"/>
</dbReference>
<evidence type="ECO:0000313" key="6">
    <source>
        <dbReference type="Proteomes" id="UP000281028"/>
    </source>
</evidence>
<dbReference type="GO" id="GO:0051213">
    <property type="term" value="F:dioxygenase activity"/>
    <property type="evidence" value="ECO:0007669"/>
    <property type="project" value="UniProtKB-KW"/>
</dbReference>
<keyword evidence="3" id="KW-0560">Oxidoreductase</keyword>
<dbReference type="EMBL" id="RIAR02000001">
    <property type="protein sequence ID" value="NSL87183.1"/>
    <property type="molecule type" value="Genomic_DNA"/>
</dbReference>
<feature type="domain" description="Aspartyl/asparaginy/proline hydroxylase" evidence="4">
    <location>
        <begin position="40"/>
        <end position="170"/>
    </location>
</feature>